<name>A0A2I2L4L3_9VIRU</name>
<reference evidence="1" key="1">
    <citation type="submission" date="2017-08" db="EMBL/GenBank/DDBJ databases">
        <authorList>
            <consortium name="Urmite Genomes"/>
        </authorList>
    </citation>
    <scope>NUCLEOTIDE SEQUENCE [LARGE SCALE GENOMIC DNA]</scope>
    <source>
        <strain evidence="1">IHUMI-LCC2</strain>
    </source>
</reference>
<dbReference type="KEGG" id="vg:35382392"/>
<evidence type="ECO:0000313" key="1">
    <source>
        <dbReference type="EMBL" id="SNW62492.1"/>
    </source>
</evidence>
<sequence length="159" mass="19121">MIFKMETLHIDLGDDKYFMYDGDNFYIGSNDFELCLDSEIISYSLEDRILKFRSHKLYKNEDGIRCYPIDSLYGEMTVYASFDKLFEEFTKYMNRQIGEILQDIKYKHVISYNMIYNNCRQFLHMLKKLLKRNGYTREMVDHGCYYSKKEDGDFIPSSP</sequence>
<protein>
    <submittedName>
        <fullName evidence="1">(StAR)-related lipid transfer</fullName>
    </submittedName>
</protein>
<keyword evidence="2" id="KW-1185">Reference proteome</keyword>
<proteinExistence type="predicted"/>
<dbReference type="Proteomes" id="UP000236316">
    <property type="component" value="Segment"/>
</dbReference>
<dbReference type="EMBL" id="LT906555">
    <property type="protein sequence ID" value="SNW62492.1"/>
    <property type="molecule type" value="Genomic_DNA"/>
</dbReference>
<dbReference type="RefSeq" id="YP_009448794.1">
    <property type="nucleotide sequence ID" value="NC_036594.1"/>
</dbReference>
<gene>
    <name evidence="1" type="ORF">ORPV_588</name>
</gene>
<accession>A0A2I2L4L3</accession>
<dbReference type="GeneID" id="35382392"/>
<evidence type="ECO:0000313" key="2">
    <source>
        <dbReference type="Proteomes" id="UP000236316"/>
    </source>
</evidence>
<organism evidence="1">
    <name type="scientific">Orpheovirus IHUMI-LCC2</name>
    <dbReference type="NCBI Taxonomy" id="2023057"/>
    <lineage>
        <taxon>Viruses</taxon>
        <taxon>Varidnaviria</taxon>
        <taxon>Bamfordvirae</taxon>
        <taxon>Nucleocytoviricota</taxon>
        <taxon>Megaviricetes</taxon>
        <taxon>Pimascovirales</taxon>
        <taxon>Ocovirineae</taxon>
        <taxon>Orpheoviridae</taxon>
        <taxon>Alphaorpheovirus</taxon>
        <taxon>Alphaorpheovirus massiliense</taxon>
    </lineage>
</organism>